<keyword evidence="3" id="KW-1185">Reference proteome</keyword>
<proteinExistence type="predicted"/>
<feature type="transmembrane region" description="Helical" evidence="1">
    <location>
        <begin position="104"/>
        <end position="125"/>
    </location>
</feature>
<dbReference type="Pfam" id="PF20134">
    <property type="entry name" value="DUF6524"/>
    <property type="match status" value="1"/>
</dbReference>
<dbReference type="EMBL" id="JABFDB010000001">
    <property type="protein sequence ID" value="NYZ18993.1"/>
    <property type="molecule type" value="Genomic_DNA"/>
</dbReference>
<dbReference type="RefSeq" id="WP_180280682.1">
    <property type="nucleotide sequence ID" value="NZ_JABFDB010000001.1"/>
</dbReference>
<keyword evidence="1" id="KW-0472">Membrane</keyword>
<keyword evidence="1" id="KW-1133">Transmembrane helix</keyword>
<name>A0ABX2T765_9PROT</name>
<feature type="transmembrane region" description="Helical" evidence="1">
    <location>
        <begin position="46"/>
        <end position="65"/>
    </location>
</feature>
<dbReference type="InterPro" id="IPR045387">
    <property type="entry name" value="DUF6524"/>
</dbReference>
<evidence type="ECO:0000313" key="2">
    <source>
        <dbReference type="EMBL" id="NYZ18993.1"/>
    </source>
</evidence>
<reference evidence="2 3" key="1">
    <citation type="submission" date="2020-05" db="EMBL/GenBank/DDBJ databases">
        <title>Azospirillum oleiclasticum sp. nov, a nitrogen-fixing and heavy crude oil-emulsifying bacterium isolated from the crude oil of Yumen Oilfield.</title>
        <authorList>
            <person name="Wu D."/>
            <person name="Cai M."/>
            <person name="Zhang X."/>
        </authorList>
    </citation>
    <scope>NUCLEOTIDE SEQUENCE [LARGE SCALE GENOMIC DNA]</scope>
    <source>
        <strain evidence="2 3">ROY-1-1-2</strain>
    </source>
</reference>
<organism evidence="2 3">
    <name type="scientific">Azospirillum oleiclasticum</name>
    <dbReference type="NCBI Taxonomy" id="2735135"/>
    <lineage>
        <taxon>Bacteria</taxon>
        <taxon>Pseudomonadati</taxon>
        <taxon>Pseudomonadota</taxon>
        <taxon>Alphaproteobacteria</taxon>
        <taxon>Rhodospirillales</taxon>
        <taxon>Azospirillaceae</taxon>
        <taxon>Azospirillum</taxon>
    </lineage>
</organism>
<evidence type="ECO:0000313" key="3">
    <source>
        <dbReference type="Proteomes" id="UP000584642"/>
    </source>
</evidence>
<keyword evidence="1" id="KW-0812">Transmembrane</keyword>
<dbReference type="Proteomes" id="UP000584642">
    <property type="component" value="Unassembled WGS sequence"/>
</dbReference>
<gene>
    <name evidence="2" type="ORF">HND93_04660</name>
</gene>
<evidence type="ECO:0000256" key="1">
    <source>
        <dbReference type="SAM" id="Phobius"/>
    </source>
</evidence>
<feature type="transmembrane region" description="Helical" evidence="1">
    <location>
        <begin position="72"/>
        <end position="92"/>
    </location>
</feature>
<protein>
    <submittedName>
        <fullName evidence="2">Uncharacterized protein</fullName>
    </submittedName>
</protein>
<comment type="caution">
    <text evidence="2">The sequence shown here is derived from an EMBL/GenBank/DDBJ whole genome shotgun (WGS) entry which is preliminary data.</text>
</comment>
<sequence>MAGGGGRFQVKHFTIRWLFTFSLLTATYNPTGYCYVDWLFASFNEYLPVKVFIGVCLLIVHLFVLSMAIRALTLQGIVTSVLFFSALSWAGYSLGVRLPTIGLMIMWVQIAIATTLAGGMSLALIRSHISGQITPSEEGGHV</sequence>
<accession>A0ABX2T765</accession>